<reference evidence="13" key="1">
    <citation type="journal article" date="2021" name="Open Biol.">
        <title>Shared evolutionary footprints suggest mitochondrial oxidative damage underlies multiple complex I losses in fungi.</title>
        <authorList>
            <person name="Schikora-Tamarit M.A."/>
            <person name="Marcet-Houben M."/>
            <person name="Nosek J."/>
            <person name="Gabaldon T."/>
        </authorList>
    </citation>
    <scope>NUCLEOTIDE SEQUENCE</scope>
    <source>
        <strain evidence="13">CBS6341</strain>
    </source>
</reference>
<gene>
    <name evidence="13" type="ORF">WICMUC_002670</name>
</gene>
<keyword evidence="6" id="KW-0344">Guanine-nucleotide releasing factor</keyword>
<dbReference type="Pfam" id="PF01369">
    <property type="entry name" value="Sec7"/>
    <property type="match status" value="1"/>
</dbReference>
<evidence type="ECO:0000256" key="6">
    <source>
        <dbReference type="ARBA" id="ARBA00022658"/>
    </source>
</evidence>
<dbReference type="InterPro" id="IPR056468">
    <property type="entry name" value="PH_GEF_YEL1"/>
</dbReference>
<keyword evidence="4" id="KW-1003">Cell membrane</keyword>
<dbReference type="GO" id="GO:0005934">
    <property type="term" value="C:cellular bud tip"/>
    <property type="evidence" value="ECO:0007669"/>
    <property type="project" value="UniProtKB-SubCell"/>
</dbReference>
<dbReference type="Pfam" id="PF23633">
    <property type="entry name" value="PH_GEF_YEL1"/>
    <property type="match status" value="1"/>
</dbReference>
<reference evidence="13" key="2">
    <citation type="submission" date="2021-01" db="EMBL/GenBank/DDBJ databases">
        <authorList>
            <person name="Schikora-Tamarit M.A."/>
        </authorList>
    </citation>
    <scope>NUCLEOTIDE SEQUENCE</scope>
    <source>
        <strain evidence="13">CBS6341</strain>
    </source>
</reference>
<evidence type="ECO:0000256" key="11">
    <source>
        <dbReference type="SAM" id="MobiDB-lite"/>
    </source>
</evidence>
<evidence type="ECO:0000256" key="8">
    <source>
        <dbReference type="ARBA" id="ARBA00037853"/>
    </source>
</evidence>
<dbReference type="OrthoDB" id="2157641at2759"/>
<feature type="region of interest" description="Disordered" evidence="11">
    <location>
        <begin position="76"/>
        <end position="103"/>
    </location>
</feature>
<evidence type="ECO:0000256" key="1">
    <source>
        <dbReference type="ARBA" id="ARBA00004202"/>
    </source>
</evidence>
<name>A0A9P8PP12_9ASCO</name>
<dbReference type="GO" id="GO:0005935">
    <property type="term" value="C:cellular bud neck"/>
    <property type="evidence" value="ECO:0007669"/>
    <property type="project" value="UniProtKB-SubCell"/>
</dbReference>
<dbReference type="AlphaFoldDB" id="A0A9P8PP12"/>
<organism evidence="13 14">
    <name type="scientific">Wickerhamomyces mucosus</name>
    <dbReference type="NCBI Taxonomy" id="1378264"/>
    <lineage>
        <taxon>Eukaryota</taxon>
        <taxon>Fungi</taxon>
        <taxon>Dikarya</taxon>
        <taxon>Ascomycota</taxon>
        <taxon>Saccharomycotina</taxon>
        <taxon>Saccharomycetes</taxon>
        <taxon>Phaffomycetales</taxon>
        <taxon>Wickerhamomycetaceae</taxon>
        <taxon>Wickerhamomyces</taxon>
    </lineage>
</organism>
<dbReference type="GO" id="GO:0032012">
    <property type="term" value="P:regulation of ARF protein signal transduction"/>
    <property type="evidence" value="ECO:0007669"/>
    <property type="project" value="InterPro"/>
</dbReference>
<comment type="similarity">
    <text evidence="9">Belongs to the YEL1 family.</text>
</comment>
<evidence type="ECO:0000259" key="12">
    <source>
        <dbReference type="PROSITE" id="PS50190"/>
    </source>
</evidence>
<feature type="domain" description="SEC7" evidence="12">
    <location>
        <begin position="55"/>
        <end position="266"/>
    </location>
</feature>
<comment type="subcellular location">
    <subcellularLocation>
        <location evidence="2">Bud neck</location>
    </subcellularLocation>
    <subcellularLocation>
        <location evidence="8">Bud tip</location>
    </subcellularLocation>
    <subcellularLocation>
        <location evidence="1">Cell membrane</location>
        <topology evidence="1">Peripheral membrane protein</topology>
    </subcellularLocation>
    <subcellularLocation>
        <location evidence="3">Cytoplasm</location>
    </subcellularLocation>
</comment>
<feature type="compositionally biased region" description="Acidic residues" evidence="11">
    <location>
        <begin position="1"/>
        <end position="21"/>
    </location>
</feature>
<evidence type="ECO:0000256" key="9">
    <source>
        <dbReference type="ARBA" id="ARBA00038404"/>
    </source>
</evidence>
<comment type="caution">
    <text evidence="13">The sequence shown here is derived from an EMBL/GenBank/DDBJ whole genome shotgun (WGS) entry which is preliminary data.</text>
</comment>
<dbReference type="PANTHER" id="PTHR10663:SF375">
    <property type="entry name" value="LD29171P"/>
    <property type="match status" value="1"/>
</dbReference>
<dbReference type="GO" id="GO:0005737">
    <property type="term" value="C:cytoplasm"/>
    <property type="evidence" value="ECO:0007669"/>
    <property type="project" value="UniProtKB-SubCell"/>
</dbReference>
<keyword evidence="5" id="KW-0963">Cytoplasm</keyword>
<dbReference type="Gene3D" id="1.10.1000.11">
    <property type="entry name" value="Arf Nucleotide-binding Site Opener,domain 2"/>
    <property type="match status" value="1"/>
</dbReference>
<dbReference type="SMART" id="SM00222">
    <property type="entry name" value="Sec7"/>
    <property type="match status" value="1"/>
</dbReference>
<proteinExistence type="inferred from homology"/>
<dbReference type="InterPro" id="IPR023394">
    <property type="entry name" value="Sec7_C_sf"/>
</dbReference>
<dbReference type="Proteomes" id="UP000769528">
    <property type="component" value="Unassembled WGS sequence"/>
</dbReference>
<evidence type="ECO:0000256" key="7">
    <source>
        <dbReference type="ARBA" id="ARBA00023136"/>
    </source>
</evidence>
<protein>
    <recommendedName>
        <fullName evidence="10">Guanine-nucleotide exchange factor YEL1</fullName>
    </recommendedName>
</protein>
<keyword evidence="14" id="KW-1185">Reference proteome</keyword>
<dbReference type="SUPFAM" id="SSF48425">
    <property type="entry name" value="Sec7 domain"/>
    <property type="match status" value="1"/>
</dbReference>
<dbReference type="GO" id="GO:0005886">
    <property type="term" value="C:plasma membrane"/>
    <property type="evidence" value="ECO:0007669"/>
    <property type="project" value="UniProtKB-SubCell"/>
</dbReference>
<evidence type="ECO:0000313" key="13">
    <source>
        <dbReference type="EMBL" id="KAH3675581.1"/>
    </source>
</evidence>
<dbReference type="InterPro" id="IPR035999">
    <property type="entry name" value="Sec7_dom_sf"/>
</dbReference>
<evidence type="ECO:0000256" key="2">
    <source>
        <dbReference type="ARBA" id="ARBA00004266"/>
    </source>
</evidence>
<dbReference type="InterPro" id="IPR000904">
    <property type="entry name" value="Sec7_dom"/>
</dbReference>
<evidence type="ECO:0000313" key="14">
    <source>
        <dbReference type="Proteomes" id="UP000769528"/>
    </source>
</evidence>
<dbReference type="GO" id="GO:0005085">
    <property type="term" value="F:guanyl-nucleotide exchange factor activity"/>
    <property type="evidence" value="ECO:0007669"/>
    <property type="project" value="UniProtKB-KW"/>
</dbReference>
<keyword evidence="7" id="KW-0472">Membrane</keyword>
<evidence type="ECO:0000256" key="5">
    <source>
        <dbReference type="ARBA" id="ARBA00022490"/>
    </source>
</evidence>
<feature type="region of interest" description="Disordered" evidence="11">
    <location>
        <begin position="1"/>
        <end position="28"/>
    </location>
</feature>
<evidence type="ECO:0000256" key="3">
    <source>
        <dbReference type="ARBA" id="ARBA00004496"/>
    </source>
</evidence>
<dbReference type="EMBL" id="JAEUBF010000753">
    <property type="protein sequence ID" value="KAH3675581.1"/>
    <property type="molecule type" value="Genomic_DNA"/>
</dbReference>
<accession>A0A9P8PP12</accession>
<sequence>MTSDDEWDEDKVQEYEEEQDSSYDHNWSTTSIVPTLRTSPNIGNINKVYNSISEDLVHSFQQKIHLSNISNDVINEDEEEEEQNQQQKSQEETLEVRSNSETQKRHNRIAKEIYEQRYYKINIEKYAAFLGSNNPDSIAICNEFMSFFNPWSENLLESLRLLCSKIYLIGESTQIDQILEIFSKHWIIQNARNLIGDYKAIHIICFALLILNSDLYNEQNLESKFTQGEFVQNTIDALKEEKSLNIDNWEHVIESLKQFYNSINSKELETLDLNKKPLHNKRSFSNSSVLSINNKNRVDSISNVSIRSNKNSQRLSSVGSTISLIKESKTTSTVFSKPLDLNFEVNYKPDKLDDYLESLGSPWIIEGLLKTEIETTNDLAKSKRKKSWFSKFISPKDITISSDLDIYNKTNWKSSIVIVSKGLLKQYSFVSNNDRINFIQTKSDKYVQTVLTYNLYSATASLVDDNFIISNSSNNPNGVPWVLTIPNLLTNDYNQDKKIVYYASSLEIAQSFIETCNFWAARITSIPLDNKIVTNLEYGWSNELLLSLTGKRKNSSITLENVQLSKWESLLSIESSFIPSNFELNDQYENLKNYLTHLQIQLDKHNDLKPILEKTWGNSKLNGKKIIRQYQIVMNNWTEKYIHLYKQHGKFKIYLDSLSLALSFRASKLI</sequence>
<dbReference type="PROSITE" id="PS50190">
    <property type="entry name" value="SEC7"/>
    <property type="match status" value="1"/>
</dbReference>
<evidence type="ECO:0000256" key="10">
    <source>
        <dbReference type="ARBA" id="ARBA00040041"/>
    </source>
</evidence>
<evidence type="ECO:0000256" key="4">
    <source>
        <dbReference type="ARBA" id="ARBA00022475"/>
    </source>
</evidence>
<dbReference type="PANTHER" id="PTHR10663">
    <property type="entry name" value="GUANYL-NUCLEOTIDE EXCHANGE FACTOR"/>
    <property type="match status" value="1"/>
</dbReference>